<reference evidence="1 2" key="1">
    <citation type="submission" date="2024-09" db="EMBL/GenBank/DDBJ databases">
        <authorList>
            <person name="Sun Q."/>
            <person name="Mori K."/>
        </authorList>
    </citation>
    <scope>NUCLEOTIDE SEQUENCE [LARGE SCALE GENOMIC DNA]</scope>
    <source>
        <strain evidence="1 2">JCM 12763</strain>
    </source>
</reference>
<organism evidence="1 2">
    <name type="scientific">Ornithinimicrobium kibberense</name>
    <dbReference type="NCBI Taxonomy" id="282060"/>
    <lineage>
        <taxon>Bacteria</taxon>
        <taxon>Bacillati</taxon>
        <taxon>Actinomycetota</taxon>
        <taxon>Actinomycetes</taxon>
        <taxon>Micrococcales</taxon>
        <taxon>Ornithinimicrobiaceae</taxon>
        <taxon>Ornithinimicrobium</taxon>
    </lineage>
</organism>
<evidence type="ECO:0000313" key="2">
    <source>
        <dbReference type="Proteomes" id="UP001589613"/>
    </source>
</evidence>
<comment type="caution">
    <text evidence="1">The sequence shown here is derived from an EMBL/GenBank/DDBJ whole genome shotgun (WGS) entry which is preliminary data.</text>
</comment>
<keyword evidence="2" id="KW-1185">Reference proteome</keyword>
<evidence type="ECO:0000313" key="1">
    <source>
        <dbReference type="EMBL" id="MFB9732737.1"/>
    </source>
</evidence>
<proteinExistence type="predicted"/>
<accession>A0ABV5V4L7</accession>
<sequence length="172" mass="18616">MRSGGEVRRLSSTVAWAVLPAAPGTRVARRAVHILTTVLQVLGSGHGTTRINRVRDLDGLDPRVDADPLGRVRVSGTGPGLPDGPGPWRATVRCDGLVVDAHPSDVEPVDLHLPLRRLRLVDARRLGRGGRWLRTPDARWRLHLEGGGYDVTVEGTWVLLAHLGTLGGWPQP</sequence>
<protein>
    <submittedName>
        <fullName evidence="1">Uncharacterized protein</fullName>
    </submittedName>
</protein>
<name>A0ABV5V4L7_9MICO</name>
<dbReference type="EMBL" id="JBHMAX010000022">
    <property type="protein sequence ID" value="MFB9732737.1"/>
    <property type="molecule type" value="Genomic_DNA"/>
</dbReference>
<dbReference type="RefSeq" id="WP_141338897.1">
    <property type="nucleotide sequence ID" value="NZ_JBHMAX010000022.1"/>
</dbReference>
<dbReference type="Proteomes" id="UP001589613">
    <property type="component" value="Unassembled WGS sequence"/>
</dbReference>
<gene>
    <name evidence="1" type="ORF">ACFFN0_11860</name>
</gene>